<evidence type="ECO:0000313" key="1">
    <source>
        <dbReference type="EMBL" id="CAH6723265.1"/>
    </source>
</evidence>
<dbReference type="EMBL" id="CALSDN010000014">
    <property type="protein sequence ID" value="CAH6723265.1"/>
    <property type="molecule type" value="Genomic_DNA"/>
</dbReference>
<keyword evidence="1" id="KW-0012">Acyltransferase</keyword>
<keyword evidence="2" id="KW-1185">Reference proteome</keyword>
<organism evidence="1 2">
    <name type="scientific">[Candida] jaroonii</name>
    <dbReference type="NCBI Taxonomy" id="467808"/>
    <lineage>
        <taxon>Eukaryota</taxon>
        <taxon>Fungi</taxon>
        <taxon>Dikarya</taxon>
        <taxon>Ascomycota</taxon>
        <taxon>Saccharomycotina</taxon>
        <taxon>Pichiomycetes</taxon>
        <taxon>Debaryomycetaceae</taxon>
        <taxon>Yamadazyma</taxon>
    </lineage>
</organism>
<gene>
    <name evidence="1" type="ORF">CLIB1444_14S00254</name>
</gene>
<dbReference type="Proteomes" id="UP001152531">
    <property type="component" value="Unassembled WGS sequence"/>
</dbReference>
<accession>A0ACA9YDW0</accession>
<name>A0ACA9YDW0_9ASCO</name>
<protein>
    <submittedName>
        <fullName evidence="1">1-acyl-sn-glycerol-3-phosphate acyltransferase</fullName>
    </submittedName>
</protein>
<reference evidence="1" key="1">
    <citation type="submission" date="2022-06" db="EMBL/GenBank/DDBJ databases">
        <authorList>
            <person name="Legras J.-L."/>
            <person name="Devillers H."/>
            <person name="Grondin C."/>
        </authorList>
    </citation>
    <scope>NUCLEOTIDE SEQUENCE</scope>
    <source>
        <strain evidence="1">CLIB 1444</strain>
    </source>
</reference>
<keyword evidence="1" id="KW-0808">Transferase</keyword>
<sequence length="294" mass="32815">MGLLKSLKFYTKSLVFGLLIILCASYGVVASIILRLVGKPQYSQYTVARAFYYSFSSILGIKIKINNEKYLKESKPGMFISNHQSALDILVLGKVFHPGFTVTAKKVLKYFPFLGWFMIASGTFFIDRSRGEKARKVLDQALKSVKKSKAGLFMFPEGTRSATTNLEMLSFKKGAFHLAQQAKIPIIPIVVSNYSNIFHSASRTFNTGEIIIDVLPPVSTTDIETKEEVDQLVIDVRTSMVEQLKKLGYSKINGEKKKPESVSPKIKSPEPIADSDKDDDVEVEIVDEQSPLVK</sequence>
<proteinExistence type="predicted"/>
<comment type="caution">
    <text evidence="1">The sequence shown here is derived from an EMBL/GenBank/DDBJ whole genome shotgun (WGS) entry which is preliminary data.</text>
</comment>
<evidence type="ECO:0000313" key="2">
    <source>
        <dbReference type="Proteomes" id="UP001152531"/>
    </source>
</evidence>